<dbReference type="PANTHER" id="PTHR33908:SF11">
    <property type="entry name" value="MEMBRANE PROTEIN"/>
    <property type="match status" value="1"/>
</dbReference>
<dbReference type="Proteomes" id="UP000010798">
    <property type="component" value="Chromosome"/>
</dbReference>
<evidence type="ECO:0000256" key="7">
    <source>
        <dbReference type="ARBA" id="ARBA00023136"/>
    </source>
</evidence>
<dbReference type="GO" id="GO:0016763">
    <property type="term" value="F:pentosyltransferase activity"/>
    <property type="evidence" value="ECO:0007669"/>
    <property type="project" value="TreeGrafter"/>
</dbReference>
<dbReference type="GO" id="GO:0005886">
    <property type="term" value="C:plasma membrane"/>
    <property type="evidence" value="ECO:0007669"/>
    <property type="project" value="UniProtKB-SubCell"/>
</dbReference>
<keyword evidence="2" id="KW-1003">Cell membrane</keyword>
<evidence type="ECO:0000256" key="3">
    <source>
        <dbReference type="ARBA" id="ARBA00022676"/>
    </source>
</evidence>
<reference evidence="11 12" key="1">
    <citation type="submission" date="2012-02" db="EMBL/GenBank/DDBJ databases">
        <title>Complete sequence of chromosome of Singulisphaera acidiphila DSM 18658.</title>
        <authorList>
            <consortium name="US DOE Joint Genome Institute (JGI-PGF)"/>
            <person name="Lucas S."/>
            <person name="Copeland A."/>
            <person name="Lapidus A."/>
            <person name="Glavina del Rio T."/>
            <person name="Dalin E."/>
            <person name="Tice H."/>
            <person name="Bruce D."/>
            <person name="Goodwin L."/>
            <person name="Pitluck S."/>
            <person name="Peters L."/>
            <person name="Ovchinnikova G."/>
            <person name="Chertkov O."/>
            <person name="Kyrpides N."/>
            <person name="Mavromatis K."/>
            <person name="Ivanova N."/>
            <person name="Brettin T."/>
            <person name="Detter J.C."/>
            <person name="Han C."/>
            <person name="Larimer F."/>
            <person name="Land M."/>
            <person name="Hauser L."/>
            <person name="Markowitz V."/>
            <person name="Cheng J.-F."/>
            <person name="Hugenholtz P."/>
            <person name="Woyke T."/>
            <person name="Wu D."/>
            <person name="Tindall B."/>
            <person name="Pomrenke H."/>
            <person name="Brambilla E."/>
            <person name="Klenk H.-P."/>
            <person name="Eisen J.A."/>
        </authorList>
    </citation>
    <scope>NUCLEOTIDE SEQUENCE [LARGE SCALE GENOMIC DNA]</scope>
    <source>
        <strain evidence="12">ATCC BAA-1392 / DSM 18658 / VKM B-2454 / MOB10</strain>
    </source>
</reference>
<dbReference type="PANTHER" id="PTHR33908">
    <property type="entry name" value="MANNOSYLTRANSFERASE YKCB-RELATED"/>
    <property type="match status" value="1"/>
</dbReference>
<evidence type="ECO:0000313" key="11">
    <source>
        <dbReference type="EMBL" id="AGA26691.1"/>
    </source>
</evidence>
<evidence type="ECO:0000259" key="10">
    <source>
        <dbReference type="Pfam" id="PF13231"/>
    </source>
</evidence>
<comment type="subcellular location">
    <subcellularLocation>
        <location evidence="1">Cell membrane</location>
        <topology evidence="1">Multi-pass membrane protein</topology>
    </subcellularLocation>
</comment>
<feature type="transmembrane region" description="Helical" evidence="9">
    <location>
        <begin position="332"/>
        <end position="352"/>
    </location>
</feature>
<feature type="compositionally biased region" description="Basic residues" evidence="8">
    <location>
        <begin position="525"/>
        <end position="534"/>
    </location>
</feature>
<organism evidence="11 12">
    <name type="scientific">Singulisphaera acidiphila (strain ATCC BAA-1392 / DSM 18658 / VKM B-2454 / MOB10)</name>
    <dbReference type="NCBI Taxonomy" id="886293"/>
    <lineage>
        <taxon>Bacteria</taxon>
        <taxon>Pseudomonadati</taxon>
        <taxon>Planctomycetota</taxon>
        <taxon>Planctomycetia</taxon>
        <taxon>Isosphaerales</taxon>
        <taxon>Isosphaeraceae</taxon>
        <taxon>Singulisphaera</taxon>
    </lineage>
</organism>
<keyword evidence="12" id="KW-1185">Reference proteome</keyword>
<gene>
    <name evidence="11" type="ordered locus">Sinac_2379</name>
</gene>
<dbReference type="OrthoDB" id="9811222at2"/>
<feature type="transmembrane region" description="Helical" evidence="9">
    <location>
        <begin position="156"/>
        <end position="181"/>
    </location>
</feature>
<keyword evidence="4" id="KW-0808">Transferase</keyword>
<evidence type="ECO:0000256" key="5">
    <source>
        <dbReference type="ARBA" id="ARBA00022692"/>
    </source>
</evidence>
<evidence type="ECO:0000256" key="2">
    <source>
        <dbReference type="ARBA" id="ARBA00022475"/>
    </source>
</evidence>
<dbReference type="EMBL" id="CP003364">
    <property type="protein sequence ID" value="AGA26691.1"/>
    <property type="molecule type" value="Genomic_DNA"/>
</dbReference>
<evidence type="ECO:0000256" key="6">
    <source>
        <dbReference type="ARBA" id="ARBA00022989"/>
    </source>
</evidence>
<dbReference type="InterPro" id="IPR038731">
    <property type="entry name" value="RgtA/B/C-like"/>
</dbReference>
<feature type="transmembrane region" description="Helical" evidence="9">
    <location>
        <begin position="70"/>
        <end position="88"/>
    </location>
</feature>
<sequence length="534" mass="59610">MTNRRALWAIIGISSIVRLVWAANLGSYTNEAYYYLYAQNLAWGYFDHPPMVGFVSALGLWVTPWCSPTFGLRVGFIAMFAASTWLMARLTARSFGERAGVMAALVLNLTIFYGLVVGTLAGPDGPLLFFWLLTLERLGAALESPDQAPLWVGAGFAWGAAMLSKYYAVLLPAGFLLYLVLKPSARRCLRMSGPYLALVEGLAMFSPVIGWNAEHGWASFAFQGSRAGGFQGFQGHLLIEALIGQFLYLTPWIWAGLVAVLVRLLLRRHRGWSEPETFLISQAMPALAIFLGVATFRRIMPHWPLIGFVSLMPLLGKSWDEQLAVNPGRTRWKLRFLATFPLVIGTLFVVHARTGLFQNERGQLLGSIWPVADPTVDTIRWGQIGRELNERGLLDDPDTFLFTDSWRFSAELAIALDRDVDIACYHRDARSFQFWSRPRDWVGRDGIFIQVEDSMAKPGHFAPWFTSMEPLASFPIVRAGVPVETVRLYRCVRQTAPFQFGYAGPGPMPRPEIVHGAAAGQPRMSSRRAARTLQ</sequence>
<protein>
    <recommendedName>
        <fullName evidence="10">Glycosyltransferase RgtA/B/C/D-like domain-containing protein</fullName>
    </recommendedName>
</protein>
<feature type="transmembrane region" description="Helical" evidence="9">
    <location>
        <begin position="193"/>
        <end position="213"/>
    </location>
</feature>
<dbReference type="KEGG" id="saci:Sinac_2379"/>
<feature type="domain" description="Glycosyltransferase RgtA/B/C/D-like" evidence="10">
    <location>
        <begin position="47"/>
        <end position="211"/>
    </location>
</feature>
<dbReference type="Pfam" id="PF13231">
    <property type="entry name" value="PMT_2"/>
    <property type="match status" value="1"/>
</dbReference>
<feature type="transmembrane region" description="Helical" evidence="9">
    <location>
        <begin position="246"/>
        <end position="266"/>
    </location>
</feature>
<keyword evidence="7 9" id="KW-0472">Membrane</keyword>
<evidence type="ECO:0000256" key="8">
    <source>
        <dbReference type="SAM" id="MobiDB-lite"/>
    </source>
</evidence>
<dbReference type="eggNOG" id="COG1807">
    <property type="taxonomic scope" value="Bacteria"/>
</dbReference>
<keyword evidence="5 9" id="KW-0812">Transmembrane</keyword>
<dbReference type="GO" id="GO:0009103">
    <property type="term" value="P:lipopolysaccharide biosynthetic process"/>
    <property type="evidence" value="ECO:0007669"/>
    <property type="project" value="UniProtKB-ARBA"/>
</dbReference>
<dbReference type="AlphaFoldDB" id="L0DDE1"/>
<feature type="transmembrane region" description="Helical" evidence="9">
    <location>
        <begin position="278"/>
        <end position="296"/>
    </location>
</feature>
<proteinExistence type="predicted"/>
<dbReference type="InterPro" id="IPR050297">
    <property type="entry name" value="LipidA_mod_glycosyltrf_83"/>
</dbReference>
<evidence type="ECO:0000256" key="9">
    <source>
        <dbReference type="SAM" id="Phobius"/>
    </source>
</evidence>
<feature type="transmembrane region" description="Helical" evidence="9">
    <location>
        <begin position="100"/>
        <end position="121"/>
    </location>
</feature>
<name>L0DDE1_SINAD</name>
<dbReference type="STRING" id="886293.Sinac_2379"/>
<dbReference type="RefSeq" id="WP_015245844.1">
    <property type="nucleotide sequence ID" value="NC_019892.1"/>
</dbReference>
<accession>L0DDE1</accession>
<evidence type="ECO:0000256" key="4">
    <source>
        <dbReference type="ARBA" id="ARBA00022679"/>
    </source>
</evidence>
<evidence type="ECO:0000313" key="12">
    <source>
        <dbReference type="Proteomes" id="UP000010798"/>
    </source>
</evidence>
<dbReference type="HOGENOM" id="CLU_016165_1_0_0"/>
<keyword evidence="3" id="KW-0328">Glycosyltransferase</keyword>
<keyword evidence="6 9" id="KW-1133">Transmembrane helix</keyword>
<evidence type="ECO:0000256" key="1">
    <source>
        <dbReference type="ARBA" id="ARBA00004651"/>
    </source>
</evidence>
<feature type="region of interest" description="Disordered" evidence="8">
    <location>
        <begin position="514"/>
        <end position="534"/>
    </location>
</feature>